<sequence length="381" mass="39941">MGHLDCSFRLRRSGYLVSGVPFSISLEESVFVLVFWPLAISCLGKSSKAGLWSEGTKIGSVLGGASVSTLLGLAASSVGIISCESPAYSILLEFLFPLTIPLLLFRADFRRVIGTIVGTVLAYRMVPMQGLSQDISSSILAALAAGQMGGAVNYFVTMDVLHVPLSVLALGLAARNVIGAVYFASLFALASKLPPDHESSTSTNGAAVEGGSDESGDKLSVLQTATALVVSFAICKAGSYITEFLHIPALILPTITVTAVILATAFPTQFNHLAPSGEALAVILMQVFSAMVGARGNIWKVINTEPGILMFVLVQIACHLAVILGLGKLFRFDQKLLLIASNANVGGHTTAYGMAAAKEWIPTSLLLSPHPRCLSLTSAET</sequence>
<organism evidence="2 3">
    <name type="scientific">Dovyalis caffra</name>
    <dbReference type="NCBI Taxonomy" id="77055"/>
    <lineage>
        <taxon>Eukaryota</taxon>
        <taxon>Viridiplantae</taxon>
        <taxon>Streptophyta</taxon>
        <taxon>Embryophyta</taxon>
        <taxon>Tracheophyta</taxon>
        <taxon>Spermatophyta</taxon>
        <taxon>Magnoliopsida</taxon>
        <taxon>eudicotyledons</taxon>
        <taxon>Gunneridae</taxon>
        <taxon>Pentapetalae</taxon>
        <taxon>rosids</taxon>
        <taxon>fabids</taxon>
        <taxon>Malpighiales</taxon>
        <taxon>Salicaceae</taxon>
        <taxon>Flacourtieae</taxon>
        <taxon>Dovyalis</taxon>
    </lineage>
</organism>
<evidence type="ECO:0000313" key="2">
    <source>
        <dbReference type="EMBL" id="CAK7338852.1"/>
    </source>
</evidence>
<keyword evidence="3" id="KW-1185">Reference proteome</keyword>
<accession>A0AAV1RTI9</accession>
<dbReference type="Proteomes" id="UP001314170">
    <property type="component" value="Unassembled WGS sequence"/>
</dbReference>
<feature type="transmembrane region" description="Helical" evidence="1">
    <location>
        <begin position="168"/>
        <end position="190"/>
    </location>
</feature>
<protein>
    <recommendedName>
        <fullName evidence="4">PIN-like protein</fullName>
    </recommendedName>
</protein>
<proteinExistence type="predicted"/>
<dbReference type="AlphaFoldDB" id="A0AAV1RTI9"/>
<dbReference type="PANTHER" id="PTHR34289">
    <property type="entry name" value="PROTEIN, PUTATIVE (DUF819)-RELATED"/>
    <property type="match status" value="1"/>
</dbReference>
<feature type="transmembrane region" description="Helical" evidence="1">
    <location>
        <begin position="308"/>
        <end position="327"/>
    </location>
</feature>
<name>A0AAV1RTI9_9ROSI</name>
<reference evidence="2 3" key="1">
    <citation type="submission" date="2024-01" db="EMBL/GenBank/DDBJ databases">
        <authorList>
            <person name="Waweru B."/>
        </authorList>
    </citation>
    <scope>NUCLEOTIDE SEQUENCE [LARGE SCALE GENOMIC DNA]</scope>
</reference>
<dbReference type="PANTHER" id="PTHR34289:SF3">
    <property type="entry name" value="PROTEIN, PUTATIVE (DUF819)-RELATED"/>
    <property type="match status" value="1"/>
</dbReference>
<keyword evidence="1" id="KW-0472">Membrane</keyword>
<gene>
    <name evidence="2" type="ORF">DCAF_LOCUS13900</name>
</gene>
<feature type="transmembrane region" description="Helical" evidence="1">
    <location>
        <begin position="135"/>
        <end position="156"/>
    </location>
</feature>
<dbReference type="EMBL" id="CAWUPB010001156">
    <property type="protein sequence ID" value="CAK7338852.1"/>
    <property type="molecule type" value="Genomic_DNA"/>
</dbReference>
<keyword evidence="1" id="KW-0812">Transmembrane</keyword>
<comment type="caution">
    <text evidence="2">The sequence shown here is derived from an EMBL/GenBank/DDBJ whole genome shotgun (WGS) entry which is preliminary data.</text>
</comment>
<evidence type="ECO:0000313" key="3">
    <source>
        <dbReference type="Proteomes" id="UP001314170"/>
    </source>
</evidence>
<dbReference type="InterPro" id="IPR008537">
    <property type="entry name" value="DUF819"/>
</dbReference>
<feature type="transmembrane region" description="Helical" evidence="1">
    <location>
        <begin position="87"/>
        <end position="105"/>
    </location>
</feature>
<keyword evidence="1" id="KW-1133">Transmembrane helix</keyword>
<feature type="transmembrane region" description="Helical" evidence="1">
    <location>
        <begin position="20"/>
        <end position="40"/>
    </location>
</feature>
<feature type="transmembrane region" description="Helical" evidence="1">
    <location>
        <begin position="61"/>
        <end position="81"/>
    </location>
</feature>
<evidence type="ECO:0000256" key="1">
    <source>
        <dbReference type="SAM" id="Phobius"/>
    </source>
</evidence>
<dbReference type="Pfam" id="PF05684">
    <property type="entry name" value="DUF819"/>
    <property type="match status" value="1"/>
</dbReference>
<feature type="transmembrane region" description="Helical" evidence="1">
    <location>
        <begin position="247"/>
        <end position="267"/>
    </location>
</feature>
<evidence type="ECO:0008006" key="4">
    <source>
        <dbReference type="Google" id="ProtNLM"/>
    </source>
</evidence>